<evidence type="ECO:0000313" key="4">
    <source>
        <dbReference type="Proteomes" id="UP000469215"/>
    </source>
</evidence>
<dbReference type="RefSeq" id="WP_160954185.1">
    <property type="nucleotide sequence ID" value="NZ_WWEQ01000075.1"/>
</dbReference>
<dbReference type="Pfam" id="PF03703">
    <property type="entry name" value="bPH_2"/>
    <property type="match status" value="2"/>
</dbReference>
<dbReference type="PANTHER" id="PTHR34473">
    <property type="entry name" value="UPF0699 TRANSMEMBRANE PROTEIN YDBS"/>
    <property type="match status" value="1"/>
</dbReference>
<feature type="domain" description="YdbS-like PH" evidence="2">
    <location>
        <begin position="126"/>
        <end position="194"/>
    </location>
</feature>
<feature type="transmembrane region" description="Helical" evidence="1">
    <location>
        <begin position="64"/>
        <end position="92"/>
    </location>
</feature>
<dbReference type="EMBL" id="WWEQ01000075">
    <property type="protein sequence ID" value="MYM20773.1"/>
    <property type="molecule type" value="Genomic_DNA"/>
</dbReference>
<gene>
    <name evidence="3" type="ORF">GSY69_12580</name>
</gene>
<dbReference type="AlphaFoldDB" id="A0A6N9H9T8"/>
<name>A0A6N9H9T8_9MICO</name>
<sequence length="358" mass="37057">LAGEVPGDDGAPRGLRVLAALRGTAHSVLDDAAATLGDAVAPYTVDPSIDAQGRIVRVPLHRVLLARALSVGMVILVLALVGALIASTVVFALEGPGAGVGILFAGAFPVCAALFGYTKGALGLANFSVALSPDGLVITRGLLSTTRRVIPLDRIQTVRLRQGLLWRPAGWWCIDFNIATAGEDGESGSSVLLPVGTLNQALTLLGLVLPDPGTQRLHAANGSPVAGGDVLRQAMLSGAGGAPVTPAAPLFSHQPRRSRWLDPLTFRASARLVTQTMTVIRRGALGRRIVCVPHARVQSLGQRTGPLQRALGLSSLGLHSTAGPVAPVLPHLGEAEARELLFELADITRRARAAMDAG</sequence>
<proteinExistence type="predicted"/>
<evidence type="ECO:0000259" key="2">
    <source>
        <dbReference type="Pfam" id="PF03703"/>
    </source>
</evidence>
<keyword evidence="1" id="KW-1133">Transmembrane helix</keyword>
<keyword evidence="1" id="KW-0472">Membrane</keyword>
<feature type="transmembrane region" description="Helical" evidence="1">
    <location>
        <begin position="98"/>
        <end position="117"/>
    </location>
</feature>
<dbReference type="Proteomes" id="UP000469215">
    <property type="component" value="Unassembled WGS sequence"/>
</dbReference>
<reference evidence="3 4" key="1">
    <citation type="submission" date="2020-01" db="EMBL/GenBank/DDBJ databases">
        <authorList>
            <person name="Deng T."/>
        </authorList>
    </citation>
    <scope>NUCLEOTIDE SEQUENCE [LARGE SCALE GENOMIC DNA]</scope>
    <source>
        <strain evidence="3 4">5221</strain>
    </source>
</reference>
<protein>
    <submittedName>
        <fullName evidence="3">PH domain-containing protein</fullName>
    </submittedName>
</protein>
<organism evidence="3 4">
    <name type="scientific">Brevibacterium rongguiense</name>
    <dbReference type="NCBI Taxonomy" id="2695267"/>
    <lineage>
        <taxon>Bacteria</taxon>
        <taxon>Bacillati</taxon>
        <taxon>Actinomycetota</taxon>
        <taxon>Actinomycetes</taxon>
        <taxon>Micrococcales</taxon>
        <taxon>Brevibacteriaceae</taxon>
        <taxon>Brevibacterium</taxon>
    </lineage>
</organism>
<evidence type="ECO:0000313" key="3">
    <source>
        <dbReference type="EMBL" id="MYM20773.1"/>
    </source>
</evidence>
<keyword evidence="1" id="KW-0812">Transmembrane</keyword>
<feature type="non-terminal residue" evidence="3">
    <location>
        <position position="1"/>
    </location>
</feature>
<comment type="caution">
    <text evidence="3">The sequence shown here is derived from an EMBL/GenBank/DDBJ whole genome shotgun (WGS) entry which is preliminary data.</text>
</comment>
<keyword evidence="4" id="KW-1185">Reference proteome</keyword>
<accession>A0A6N9H9T8</accession>
<dbReference type="PANTHER" id="PTHR34473:SF2">
    <property type="entry name" value="UPF0699 TRANSMEMBRANE PROTEIN YDBT"/>
    <property type="match status" value="1"/>
</dbReference>
<dbReference type="InterPro" id="IPR005182">
    <property type="entry name" value="YdbS-like_PH"/>
</dbReference>
<feature type="domain" description="YdbS-like PH" evidence="2">
    <location>
        <begin position="279"/>
        <end position="341"/>
    </location>
</feature>
<evidence type="ECO:0000256" key="1">
    <source>
        <dbReference type="SAM" id="Phobius"/>
    </source>
</evidence>